<reference evidence="8" key="1">
    <citation type="submission" date="2023-10" db="EMBL/GenBank/DDBJ databases">
        <authorList>
            <person name="Chen Y."/>
            <person name="Shah S."/>
            <person name="Dougan E. K."/>
            <person name="Thang M."/>
            <person name="Chan C."/>
        </authorList>
    </citation>
    <scope>NUCLEOTIDE SEQUENCE [LARGE SCALE GENOMIC DNA]</scope>
</reference>
<organism evidence="8 9">
    <name type="scientific">Prorocentrum cordatum</name>
    <dbReference type="NCBI Taxonomy" id="2364126"/>
    <lineage>
        <taxon>Eukaryota</taxon>
        <taxon>Sar</taxon>
        <taxon>Alveolata</taxon>
        <taxon>Dinophyceae</taxon>
        <taxon>Prorocentrales</taxon>
        <taxon>Prorocentraceae</taxon>
        <taxon>Prorocentrum</taxon>
    </lineage>
</organism>
<comment type="similarity">
    <text evidence="2">Belongs to the CDC50/LEM3 family.</text>
</comment>
<evidence type="ECO:0000256" key="3">
    <source>
        <dbReference type="ARBA" id="ARBA00022692"/>
    </source>
</evidence>
<dbReference type="PANTHER" id="PTHR10926:SF0">
    <property type="entry name" value="CDC50, ISOFORM A"/>
    <property type="match status" value="1"/>
</dbReference>
<proteinExistence type="inferred from homology"/>
<evidence type="ECO:0000256" key="2">
    <source>
        <dbReference type="ARBA" id="ARBA00009457"/>
    </source>
</evidence>
<evidence type="ECO:0000256" key="7">
    <source>
        <dbReference type="SAM" id="Phobius"/>
    </source>
</evidence>
<evidence type="ECO:0000313" key="8">
    <source>
        <dbReference type="EMBL" id="CAK0853201.1"/>
    </source>
</evidence>
<keyword evidence="9" id="KW-1185">Reference proteome</keyword>
<comment type="subcellular location">
    <subcellularLocation>
        <location evidence="1">Membrane</location>
        <topology evidence="1">Multi-pass membrane protein</topology>
    </subcellularLocation>
</comment>
<evidence type="ECO:0000256" key="1">
    <source>
        <dbReference type="ARBA" id="ARBA00004141"/>
    </source>
</evidence>
<gene>
    <name evidence="8" type="ORF">PCOR1329_LOCUS44762</name>
</gene>
<keyword evidence="4 7" id="KW-1133">Transmembrane helix</keyword>
<feature type="transmembrane region" description="Helical" evidence="7">
    <location>
        <begin position="144"/>
        <end position="165"/>
    </location>
</feature>
<dbReference type="PANTHER" id="PTHR10926">
    <property type="entry name" value="CELL CYCLE CONTROL PROTEIN 50"/>
    <property type="match status" value="1"/>
</dbReference>
<name>A0ABN9U310_9DINO</name>
<evidence type="ECO:0000256" key="5">
    <source>
        <dbReference type="ARBA" id="ARBA00023136"/>
    </source>
</evidence>
<dbReference type="EMBL" id="CAUYUJ010015381">
    <property type="protein sequence ID" value="CAK0853201.1"/>
    <property type="molecule type" value="Genomic_DNA"/>
</dbReference>
<keyword evidence="3 7" id="KW-0812">Transmembrane</keyword>
<sequence>MRSEADGASAVMICCTCCRPPICAPSVAPRRARSLVPRAAPACSREEPSGVAFSAVSRVQPAPGPPTEGWGAAPRSGEAHGALSARASPAGPEEKAPGAARAGGPSGKVEPPLRCLDGYLWGLVGQGDPKCLVPLWLFRRWAQAATAGFCALLFGAAALVLLSAASSMSETSVDYTAGDVQREFVLEEGIDGEALISYELPDVLVNQKRFVESKDNYIVGSTISRYTCEDAEIEDVGWRRCPSPPGSEECARWRGCPHGPDCPGDAIQSDPILRRVANTSSFRPCGLVALSMFTDRYRLVRLEDGLEISLTESGVALGSQDDVYDERVLRTSGGVGAGAELTVEGVPSWLTLEDGFYEHFKVWSRQPASPRVRNLWATVPDGLRSGRYRLEFTENSRVWTDAWKVPFKRVTISEAHVLGSSGACVFLGGLCLGICCLEAIMTCIFLFAPMLAPRASLL</sequence>
<accession>A0ABN9U310</accession>
<protein>
    <submittedName>
        <fullName evidence="8">Uncharacterized protein</fullName>
    </submittedName>
</protein>
<feature type="transmembrane region" description="Helical" evidence="7">
    <location>
        <begin position="425"/>
        <end position="448"/>
    </location>
</feature>
<comment type="caution">
    <text evidence="8">The sequence shown here is derived from an EMBL/GenBank/DDBJ whole genome shotgun (WGS) entry which is preliminary data.</text>
</comment>
<feature type="region of interest" description="Disordered" evidence="6">
    <location>
        <begin position="57"/>
        <end position="108"/>
    </location>
</feature>
<feature type="compositionally biased region" description="Low complexity" evidence="6">
    <location>
        <begin position="87"/>
        <end position="103"/>
    </location>
</feature>
<evidence type="ECO:0000313" key="9">
    <source>
        <dbReference type="Proteomes" id="UP001189429"/>
    </source>
</evidence>
<keyword evidence="5 7" id="KW-0472">Membrane</keyword>
<dbReference type="Pfam" id="PF03381">
    <property type="entry name" value="CDC50"/>
    <property type="match status" value="1"/>
</dbReference>
<dbReference type="InterPro" id="IPR005045">
    <property type="entry name" value="CDC50/LEM3_fam"/>
</dbReference>
<dbReference type="Proteomes" id="UP001189429">
    <property type="component" value="Unassembled WGS sequence"/>
</dbReference>
<evidence type="ECO:0000256" key="6">
    <source>
        <dbReference type="SAM" id="MobiDB-lite"/>
    </source>
</evidence>
<evidence type="ECO:0000256" key="4">
    <source>
        <dbReference type="ARBA" id="ARBA00022989"/>
    </source>
</evidence>